<dbReference type="Proteomes" id="UP001289374">
    <property type="component" value="Unassembled WGS sequence"/>
</dbReference>
<evidence type="ECO:0000256" key="1">
    <source>
        <dbReference type="SAM" id="MobiDB-lite"/>
    </source>
</evidence>
<gene>
    <name evidence="2" type="ORF">Sango_0853200</name>
</gene>
<sequence length="129" mass="13978">MRSKECCQVTIISAPEKTPCSTQGKGSQIRKSLRTIGKLINGSEKRNQQKPTCATTPLHGAGTIPDAKSPTSSNGKALRRQSITSIQQPERSRRSSLGGVSTDSYGNDSRNAKTPPQVRASIKLTKRWL</sequence>
<feature type="compositionally biased region" description="Polar residues" evidence="1">
    <location>
        <begin position="19"/>
        <end position="30"/>
    </location>
</feature>
<evidence type="ECO:0000313" key="2">
    <source>
        <dbReference type="EMBL" id="KAK4404846.1"/>
    </source>
</evidence>
<feature type="compositionally biased region" description="Polar residues" evidence="1">
    <location>
        <begin position="98"/>
        <end position="114"/>
    </location>
</feature>
<proteinExistence type="predicted"/>
<accession>A0AAE1X488</accession>
<organism evidence="2 3">
    <name type="scientific">Sesamum angolense</name>
    <dbReference type="NCBI Taxonomy" id="2727404"/>
    <lineage>
        <taxon>Eukaryota</taxon>
        <taxon>Viridiplantae</taxon>
        <taxon>Streptophyta</taxon>
        <taxon>Embryophyta</taxon>
        <taxon>Tracheophyta</taxon>
        <taxon>Spermatophyta</taxon>
        <taxon>Magnoliopsida</taxon>
        <taxon>eudicotyledons</taxon>
        <taxon>Gunneridae</taxon>
        <taxon>Pentapetalae</taxon>
        <taxon>asterids</taxon>
        <taxon>lamiids</taxon>
        <taxon>Lamiales</taxon>
        <taxon>Pedaliaceae</taxon>
        <taxon>Sesamum</taxon>
    </lineage>
</organism>
<reference evidence="2" key="2">
    <citation type="journal article" date="2024" name="Plant">
        <title>Genomic evolution and insights into agronomic trait innovations of Sesamum species.</title>
        <authorList>
            <person name="Miao H."/>
            <person name="Wang L."/>
            <person name="Qu L."/>
            <person name="Liu H."/>
            <person name="Sun Y."/>
            <person name="Le M."/>
            <person name="Wang Q."/>
            <person name="Wei S."/>
            <person name="Zheng Y."/>
            <person name="Lin W."/>
            <person name="Duan Y."/>
            <person name="Cao H."/>
            <person name="Xiong S."/>
            <person name="Wang X."/>
            <person name="Wei L."/>
            <person name="Li C."/>
            <person name="Ma Q."/>
            <person name="Ju M."/>
            <person name="Zhao R."/>
            <person name="Li G."/>
            <person name="Mu C."/>
            <person name="Tian Q."/>
            <person name="Mei H."/>
            <person name="Zhang T."/>
            <person name="Gao T."/>
            <person name="Zhang H."/>
        </authorList>
    </citation>
    <scope>NUCLEOTIDE SEQUENCE</scope>
    <source>
        <strain evidence="2">K16</strain>
    </source>
</reference>
<dbReference type="EMBL" id="JACGWL010000004">
    <property type="protein sequence ID" value="KAK4404846.1"/>
    <property type="molecule type" value="Genomic_DNA"/>
</dbReference>
<keyword evidence="3" id="KW-1185">Reference proteome</keyword>
<reference evidence="2" key="1">
    <citation type="submission" date="2020-06" db="EMBL/GenBank/DDBJ databases">
        <authorList>
            <person name="Li T."/>
            <person name="Hu X."/>
            <person name="Zhang T."/>
            <person name="Song X."/>
            <person name="Zhang H."/>
            <person name="Dai N."/>
            <person name="Sheng W."/>
            <person name="Hou X."/>
            <person name="Wei L."/>
        </authorList>
    </citation>
    <scope>NUCLEOTIDE SEQUENCE</scope>
    <source>
        <strain evidence="2">K16</strain>
        <tissue evidence="2">Leaf</tissue>
    </source>
</reference>
<evidence type="ECO:0000313" key="3">
    <source>
        <dbReference type="Proteomes" id="UP001289374"/>
    </source>
</evidence>
<comment type="caution">
    <text evidence="2">The sequence shown here is derived from an EMBL/GenBank/DDBJ whole genome shotgun (WGS) entry which is preliminary data.</text>
</comment>
<feature type="region of interest" description="Disordered" evidence="1">
    <location>
        <begin position="17"/>
        <end position="129"/>
    </location>
</feature>
<dbReference type="AlphaFoldDB" id="A0AAE1X488"/>
<protein>
    <submittedName>
        <fullName evidence="2">Kinesin-like protein KIN-14L</fullName>
    </submittedName>
</protein>
<feature type="compositionally biased region" description="Polar residues" evidence="1">
    <location>
        <begin position="69"/>
        <end position="89"/>
    </location>
</feature>
<name>A0AAE1X488_9LAMI</name>